<protein>
    <submittedName>
        <fullName evidence="2">Paralemmin-2-like</fullName>
    </submittedName>
</protein>
<evidence type="ECO:0000313" key="3">
    <source>
        <dbReference type="Proteomes" id="UP001178508"/>
    </source>
</evidence>
<accession>A0AAV1GTK2</accession>
<dbReference type="Proteomes" id="UP001178508">
    <property type="component" value="Chromosome 16"/>
</dbReference>
<sequence length="296" mass="31708">MAQRMFHESGQDGRSVLGTLAVQVERDPKTGAAVVRSVTPVSAAAGAPAATAVFDDGRKSIHTVGRVESPPSNEELGQILSVIDGVGMKVLLDEVEVTPSRAGTKMESEGASREPEGKVLSFSACHALSEVDNMQFDSSRSNNVRAELGLENCAVSIENKEDRSITPVHNQSAVEVDNNVDEKLVEGPVTLLFLGYADDSNDQDPDPENHEGMITVERVMITEEGEEHVLGPETFLQEEKEAKGVFQDVPLEGNGAGSQVQKEEEQKVPQDSSSPAKAQEQATSSQKKSCQCCSVM</sequence>
<dbReference type="EMBL" id="OY660879">
    <property type="protein sequence ID" value="CAJ1075407.1"/>
    <property type="molecule type" value="Genomic_DNA"/>
</dbReference>
<evidence type="ECO:0000256" key="1">
    <source>
        <dbReference type="SAM" id="MobiDB-lite"/>
    </source>
</evidence>
<organism evidence="2 3">
    <name type="scientific">Xyrichtys novacula</name>
    <name type="common">Pearly razorfish</name>
    <name type="synonym">Hemipteronotus novacula</name>
    <dbReference type="NCBI Taxonomy" id="13765"/>
    <lineage>
        <taxon>Eukaryota</taxon>
        <taxon>Metazoa</taxon>
        <taxon>Chordata</taxon>
        <taxon>Craniata</taxon>
        <taxon>Vertebrata</taxon>
        <taxon>Euteleostomi</taxon>
        <taxon>Actinopterygii</taxon>
        <taxon>Neopterygii</taxon>
        <taxon>Teleostei</taxon>
        <taxon>Neoteleostei</taxon>
        <taxon>Acanthomorphata</taxon>
        <taxon>Eupercaria</taxon>
        <taxon>Labriformes</taxon>
        <taxon>Labridae</taxon>
        <taxon>Xyrichtys</taxon>
    </lineage>
</organism>
<dbReference type="AlphaFoldDB" id="A0AAV1GTK2"/>
<gene>
    <name evidence="2" type="ORF">XNOV1_A032937</name>
</gene>
<name>A0AAV1GTK2_XYRNO</name>
<reference evidence="2" key="1">
    <citation type="submission" date="2023-08" db="EMBL/GenBank/DDBJ databases">
        <authorList>
            <person name="Alioto T."/>
            <person name="Alioto T."/>
            <person name="Gomez Garrido J."/>
        </authorList>
    </citation>
    <scope>NUCLEOTIDE SEQUENCE</scope>
</reference>
<feature type="region of interest" description="Disordered" evidence="1">
    <location>
        <begin position="237"/>
        <end position="296"/>
    </location>
</feature>
<keyword evidence="3" id="KW-1185">Reference proteome</keyword>
<feature type="compositionally biased region" description="Polar residues" evidence="1">
    <location>
        <begin position="269"/>
        <end position="283"/>
    </location>
</feature>
<evidence type="ECO:0000313" key="2">
    <source>
        <dbReference type="EMBL" id="CAJ1075407.1"/>
    </source>
</evidence>
<proteinExistence type="predicted"/>